<evidence type="ECO:0000259" key="3">
    <source>
        <dbReference type="Pfam" id="PF01555"/>
    </source>
</evidence>
<dbReference type="EMBL" id="VSSQ01019237">
    <property type="protein sequence ID" value="MPM63131.1"/>
    <property type="molecule type" value="Genomic_DNA"/>
</dbReference>
<keyword evidence="2" id="KW-0808">Transferase</keyword>
<feature type="domain" description="DNA methylase N-4/N-6" evidence="3">
    <location>
        <begin position="98"/>
        <end position="166"/>
    </location>
</feature>
<accession>A0A645BEQ0</accession>
<dbReference type="GO" id="GO:0032259">
    <property type="term" value="P:methylation"/>
    <property type="evidence" value="ECO:0007669"/>
    <property type="project" value="UniProtKB-KW"/>
</dbReference>
<name>A0A645BEQ0_9ZZZZ</name>
<dbReference type="SUPFAM" id="SSF53335">
    <property type="entry name" value="S-adenosyl-L-methionine-dependent methyltransferases"/>
    <property type="match status" value="1"/>
</dbReference>
<evidence type="ECO:0000256" key="2">
    <source>
        <dbReference type="ARBA" id="ARBA00022679"/>
    </source>
</evidence>
<evidence type="ECO:0000256" key="1">
    <source>
        <dbReference type="ARBA" id="ARBA00022603"/>
    </source>
</evidence>
<keyword evidence="1" id="KW-0489">Methyltransferase</keyword>
<gene>
    <name evidence="4" type="ORF">SDC9_110011</name>
</gene>
<organism evidence="4">
    <name type="scientific">bioreactor metagenome</name>
    <dbReference type="NCBI Taxonomy" id="1076179"/>
    <lineage>
        <taxon>unclassified sequences</taxon>
        <taxon>metagenomes</taxon>
        <taxon>ecological metagenomes</taxon>
    </lineage>
</organism>
<comment type="caution">
    <text evidence="4">The sequence shown here is derived from an EMBL/GenBank/DDBJ whole genome shotgun (WGS) entry which is preliminary data.</text>
</comment>
<dbReference type="Pfam" id="PF01555">
    <property type="entry name" value="N6_N4_Mtase"/>
    <property type="match status" value="1"/>
</dbReference>
<dbReference type="GO" id="GO:0003677">
    <property type="term" value="F:DNA binding"/>
    <property type="evidence" value="ECO:0007669"/>
    <property type="project" value="InterPro"/>
</dbReference>
<reference evidence="4" key="1">
    <citation type="submission" date="2019-08" db="EMBL/GenBank/DDBJ databases">
        <authorList>
            <person name="Kucharzyk K."/>
            <person name="Murdoch R.W."/>
            <person name="Higgins S."/>
            <person name="Loffler F."/>
        </authorList>
    </citation>
    <scope>NUCLEOTIDE SEQUENCE</scope>
</reference>
<dbReference type="Gene3D" id="3.40.50.150">
    <property type="entry name" value="Vaccinia Virus protein VP39"/>
    <property type="match status" value="1"/>
</dbReference>
<dbReference type="AlphaFoldDB" id="A0A645BEQ0"/>
<dbReference type="InterPro" id="IPR029063">
    <property type="entry name" value="SAM-dependent_MTases_sf"/>
</dbReference>
<sequence length="364" mass="40718">MGMGSIQYSESLDYPIKAPDGTLINPIDNNNGRKACWRWSKPKYDWGVENGFIVIKKDRDGIWTVYSKQYLNCDNEGNIISRTQRPMGVIDEFSSTQGAKLLYNLGLGDYFDYSKPKELMEYLINRLSNKDSLILDFFSGSATTAHAVMQLNAEDGGNRKYICVQLPEQTPEDSEARKAGYATIPEIAKERIRRAGKKILEEQKAKVEKEGLFTEEPKKLDTGFKVFKLDSSNINAWDSDPDNLETALNRSLFNIKTDRSEDDLLYEILIKYGIELTTKINRHSIDGKTVYEMGAGSLIVCLADSLSTAVADGISKLYKEVSPEGIDGNCRVVFKEAGFNGSDEVKTNTLLILKQHGITNVASV</sequence>
<evidence type="ECO:0000313" key="4">
    <source>
        <dbReference type="EMBL" id="MPM63131.1"/>
    </source>
</evidence>
<dbReference type="GO" id="GO:0008170">
    <property type="term" value="F:N-methyltransferase activity"/>
    <property type="evidence" value="ECO:0007669"/>
    <property type="project" value="InterPro"/>
</dbReference>
<dbReference type="InterPro" id="IPR002941">
    <property type="entry name" value="DNA_methylase_N4/N6"/>
</dbReference>
<proteinExistence type="predicted"/>
<protein>
    <recommendedName>
        <fullName evidence="3">DNA methylase N-4/N-6 domain-containing protein</fullName>
    </recommendedName>
</protein>